<dbReference type="OrthoDB" id="9788155at2"/>
<feature type="transmembrane region" description="Helical" evidence="1">
    <location>
        <begin position="16"/>
        <end position="36"/>
    </location>
</feature>
<organism evidence="3 4">
    <name type="scientific">Sediminicurvatus halobius</name>
    <dbReference type="NCBI Taxonomy" id="2182432"/>
    <lineage>
        <taxon>Bacteria</taxon>
        <taxon>Pseudomonadati</taxon>
        <taxon>Pseudomonadota</taxon>
        <taxon>Gammaproteobacteria</taxon>
        <taxon>Chromatiales</taxon>
        <taxon>Ectothiorhodospiraceae</taxon>
        <taxon>Sediminicurvatus</taxon>
    </lineage>
</organism>
<keyword evidence="1" id="KW-0812">Transmembrane</keyword>
<feature type="domain" description="Mannosyl-glycoprotein endo-beta-N-acetylglucosamidase-like" evidence="2">
    <location>
        <begin position="161"/>
        <end position="289"/>
    </location>
</feature>
<dbReference type="Pfam" id="PF01832">
    <property type="entry name" value="Glucosaminidase"/>
    <property type="match status" value="1"/>
</dbReference>
<dbReference type="Gene3D" id="1.10.530.10">
    <property type="match status" value="1"/>
</dbReference>
<dbReference type="RefSeq" id="WP_109678724.1">
    <property type="nucleotide sequence ID" value="NZ_CP086615.1"/>
</dbReference>
<dbReference type="PANTHER" id="PTHR40572:SF1">
    <property type="entry name" value="PROTEIN BAX"/>
    <property type="match status" value="1"/>
</dbReference>
<dbReference type="GO" id="GO:0004040">
    <property type="term" value="F:amidase activity"/>
    <property type="evidence" value="ECO:0007669"/>
    <property type="project" value="InterPro"/>
</dbReference>
<protein>
    <recommendedName>
        <fullName evidence="2">Mannosyl-glycoprotein endo-beta-N-acetylglucosamidase-like domain-containing protein</fullName>
    </recommendedName>
</protein>
<dbReference type="Proteomes" id="UP000245474">
    <property type="component" value="Unassembled WGS sequence"/>
</dbReference>
<dbReference type="PANTHER" id="PTHR40572">
    <property type="entry name" value="PROTEIN BAX"/>
    <property type="match status" value="1"/>
</dbReference>
<dbReference type="AlphaFoldDB" id="A0A2U2N151"/>
<proteinExistence type="predicted"/>
<reference evidence="3 4" key="1">
    <citation type="submission" date="2018-05" db="EMBL/GenBank/DDBJ databases">
        <title>Spiribacter halobius sp. nov., a moderately halophilic bacterium isolated from marine solar saltern.</title>
        <authorList>
            <person name="Zheng W.-S."/>
            <person name="Lu D.-C."/>
            <person name="Du Z.-J."/>
        </authorList>
    </citation>
    <scope>NUCLEOTIDE SEQUENCE [LARGE SCALE GENOMIC DNA]</scope>
    <source>
        <strain evidence="3 4">E85</strain>
    </source>
</reference>
<keyword evidence="4" id="KW-1185">Reference proteome</keyword>
<evidence type="ECO:0000313" key="4">
    <source>
        <dbReference type="Proteomes" id="UP000245474"/>
    </source>
</evidence>
<dbReference type="InterPro" id="IPR053195">
    <property type="entry name" value="Bax-like"/>
</dbReference>
<keyword evidence="1" id="KW-0472">Membrane</keyword>
<sequence>MSSDARPRAAATPARVVVDALPLAVLVLVGLVWWLGGFGSARSDGPPLEPLRVDSAAELESVFARYGYEWPPDRVPGLALQRFPPDLDQVPVEQRKSLFLRSLLPLVLAENARIAAERDGLIAARDGELDDEDARRLVARLAGRYGVDGAPDDPATLEALLRRVDVVPPALALAQAANESGWGTSRFALEGNNLFGEWTWSEALGLEPENREEDAGHYVRRFPNLRASVASYLNNLNSHEAYADFRAQRAAMRAAGRPRRATALAEGLAAYSERGEEYIAELRTMLRQNGLADAITGVEILTTEQLAQR</sequence>
<evidence type="ECO:0000259" key="2">
    <source>
        <dbReference type="Pfam" id="PF01832"/>
    </source>
</evidence>
<evidence type="ECO:0000256" key="1">
    <source>
        <dbReference type="SAM" id="Phobius"/>
    </source>
</evidence>
<evidence type="ECO:0000313" key="3">
    <source>
        <dbReference type="EMBL" id="PWG62975.1"/>
    </source>
</evidence>
<accession>A0A2U2N151</accession>
<comment type="caution">
    <text evidence="3">The sequence shown here is derived from an EMBL/GenBank/DDBJ whole genome shotgun (WGS) entry which is preliminary data.</text>
</comment>
<keyword evidence="1" id="KW-1133">Transmembrane helix</keyword>
<dbReference type="InterPro" id="IPR002901">
    <property type="entry name" value="MGlyc_endo_b_GlcNAc-like_dom"/>
</dbReference>
<dbReference type="EMBL" id="QFFI01000014">
    <property type="protein sequence ID" value="PWG62975.1"/>
    <property type="molecule type" value="Genomic_DNA"/>
</dbReference>
<name>A0A2U2N151_9GAMM</name>
<gene>
    <name evidence="3" type="ORF">DEM34_10285</name>
</gene>